<comment type="caution">
    <text evidence="2">The sequence shown here is derived from an EMBL/GenBank/DDBJ whole genome shotgun (WGS) entry which is preliminary data.</text>
</comment>
<dbReference type="OrthoDB" id="5876240at2759"/>
<dbReference type="EMBL" id="CAJOBZ010000031">
    <property type="protein sequence ID" value="CAF4889042.1"/>
    <property type="molecule type" value="Genomic_DNA"/>
</dbReference>
<protein>
    <submittedName>
        <fullName evidence="2">Uncharacterized protein</fullName>
    </submittedName>
</protein>
<name>A0A821UEN3_9NEOP</name>
<evidence type="ECO:0000256" key="1">
    <source>
        <dbReference type="SAM" id="MobiDB-lite"/>
    </source>
</evidence>
<feature type="compositionally biased region" description="Acidic residues" evidence="1">
    <location>
        <begin position="16"/>
        <end position="30"/>
    </location>
</feature>
<proteinExistence type="predicted"/>
<feature type="region of interest" description="Disordered" evidence="1">
    <location>
        <begin position="1"/>
        <end position="36"/>
    </location>
</feature>
<feature type="region of interest" description="Disordered" evidence="1">
    <location>
        <begin position="63"/>
        <end position="87"/>
    </location>
</feature>
<evidence type="ECO:0000313" key="3">
    <source>
        <dbReference type="Proteomes" id="UP000663880"/>
    </source>
</evidence>
<gene>
    <name evidence="2" type="ORF">PMACD_LOCUS10286</name>
</gene>
<dbReference type="AlphaFoldDB" id="A0A821UEN3"/>
<accession>A0A821UEN3</accession>
<reference evidence="2" key="1">
    <citation type="submission" date="2021-02" db="EMBL/GenBank/DDBJ databases">
        <authorList>
            <person name="Steward A R."/>
        </authorList>
    </citation>
    <scope>NUCLEOTIDE SEQUENCE</scope>
</reference>
<evidence type="ECO:0000313" key="2">
    <source>
        <dbReference type="EMBL" id="CAF4889042.1"/>
    </source>
</evidence>
<organism evidence="2 3">
    <name type="scientific">Pieris macdunnoughi</name>
    <dbReference type="NCBI Taxonomy" id="345717"/>
    <lineage>
        <taxon>Eukaryota</taxon>
        <taxon>Metazoa</taxon>
        <taxon>Ecdysozoa</taxon>
        <taxon>Arthropoda</taxon>
        <taxon>Hexapoda</taxon>
        <taxon>Insecta</taxon>
        <taxon>Pterygota</taxon>
        <taxon>Neoptera</taxon>
        <taxon>Endopterygota</taxon>
        <taxon>Lepidoptera</taxon>
        <taxon>Glossata</taxon>
        <taxon>Ditrysia</taxon>
        <taxon>Papilionoidea</taxon>
        <taxon>Pieridae</taxon>
        <taxon>Pierinae</taxon>
        <taxon>Pieris</taxon>
    </lineage>
</organism>
<sequence>MEFSSDDSVQDPYFMPDEDFSDTSTSDDNDSQIWSPPRFTRRLSTFSYSDMLLCPEIERRRSSRTAPVDLELQPPNVPSTSGTTDDQISEQEWMEVKLSNMQWEMPSHDDPPAIDYTVPSSGMKDIYVGLLANANPIDYYDLFLTF</sequence>
<dbReference type="Proteomes" id="UP000663880">
    <property type="component" value="Unassembled WGS sequence"/>
</dbReference>
<keyword evidence="3" id="KW-1185">Reference proteome</keyword>